<name>A0A5B9QXD7_9BACT</name>
<feature type="chain" id="PRO_5022984299" evidence="1">
    <location>
        <begin position="19"/>
        <end position="113"/>
    </location>
</feature>
<accession>A0A5B9QXD7</accession>
<reference evidence="2 3" key="1">
    <citation type="submission" date="2019-08" db="EMBL/GenBank/DDBJ databases">
        <title>Deep-cultivation of Planctomycetes and their phenomic and genomic characterization uncovers novel biology.</title>
        <authorList>
            <person name="Wiegand S."/>
            <person name="Jogler M."/>
            <person name="Boedeker C."/>
            <person name="Pinto D."/>
            <person name="Vollmers J."/>
            <person name="Rivas-Marin E."/>
            <person name="Kohn T."/>
            <person name="Peeters S.H."/>
            <person name="Heuer A."/>
            <person name="Rast P."/>
            <person name="Oberbeckmann S."/>
            <person name="Bunk B."/>
            <person name="Jeske O."/>
            <person name="Meyerdierks A."/>
            <person name="Storesund J.E."/>
            <person name="Kallscheuer N."/>
            <person name="Luecker S."/>
            <person name="Lage O.M."/>
            <person name="Pohl T."/>
            <person name="Merkel B.J."/>
            <person name="Hornburger P."/>
            <person name="Mueller R.-W."/>
            <person name="Bruemmer F."/>
            <person name="Labrenz M."/>
            <person name="Spormann A.M."/>
            <person name="Op den Camp H."/>
            <person name="Overmann J."/>
            <person name="Amann R."/>
            <person name="Jetten M.S.M."/>
            <person name="Mascher T."/>
            <person name="Medema M.H."/>
            <person name="Devos D.P."/>
            <person name="Kaster A.-K."/>
            <person name="Ovreas L."/>
            <person name="Rohde M."/>
            <person name="Galperin M.Y."/>
            <person name="Jogler C."/>
        </authorList>
    </citation>
    <scope>NUCLEOTIDE SEQUENCE [LARGE SCALE GENOMIC DNA]</scope>
    <source>
        <strain evidence="2 3">UC8</strain>
    </source>
</reference>
<keyword evidence="3" id="KW-1185">Reference proteome</keyword>
<evidence type="ECO:0000313" key="3">
    <source>
        <dbReference type="Proteomes" id="UP000325286"/>
    </source>
</evidence>
<feature type="signal peptide" evidence="1">
    <location>
        <begin position="1"/>
        <end position="18"/>
    </location>
</feature>
<evidence type="ECO:0000313" key="2">
    <source>
        <dbReference type="EMBL" id="QEG42549.1"/>
    </source>
</evidence>
<dbReference type="RefSeq" id="WP_068140857.1">
    <property type="nucleotide sequence ID" value="NZ_CP042914.1"/>
</dbReference>
<gene>
    <name evidence="2" type="ORF">UC8_45890</name>
</gene>
<dbReference type="EMBL" id="CP042914">
    <property type="protein sequence ID" value="QEG42549.1"/>
    <property type="molecule type" value="Genomic_DNA"/>
</dbReference>
<dbReference type="OrthoDB" id="257652at2"/>
<proteinExistence type="predicted"/>
<keyword evidence="1" id="KW-0732">Signal</keyword>
<dbReference type="Proteomes" id="UP000325286">
    <property type="component" value="Chromosome"/>
</dbReference>
<organism evidence="2 3">
    <name type="scientific">Roseimaritima ulvae</name>
    <dbReference type="NCBI Taxonomy" id="980254"/>
    <lineage>
        <taxon>Bacteria</taxon>
        <taxon>Pseudomonadati</taxon>
        <taxon>Planctomycetota</taxon>
        <taxon>Planctomycetia</taxon>
        <taxon>Pirellulales</taxon>
        <taxon>Pirellulaceae</taxon>
        <taxon>Roseimaritima</taxon>
    </lineage>
</organism>
<dbReference type="AlphaFoldDB" id="A0A5B9QXD7"/>
<sequence length="113" mass="13124" precursor="true">MRCVTVLLLLFASTPLWAHHPHPHTPPVRERCDPIPPLGNRLPPSYRRVYNRPTYLGGKIAYYIAPSSQEAMSWHEHVHRGSYRNKAGRIEPMYMYPKPWEVLTVGPRERTAP</sequence>
<protein>
    <submittedName>
        <fullName evidence="2">Uncharacterized protein</fullName>
    </submittedName>
</protein>
<evidence type="ECO:0000256" key="1">
    <source>
        <dbReference type="SAM" id="SignalP"/>
    </source>
</evidence>
<dbReference type="KEGG" id="rul:UC8_45890"/>